<dbReference type="PANTHER" id="PTHR12649">
    <property type="entry name" value="PEPTIDYL-TRNA HYDROLASE 2"/>
    <property type="match status" value="1"/>
</dbReference>
<sequence length="160" mass="18355">MFENIYKLLFFTLFIINLVQFALNHLKKPVKSYQTLKNPVLYLIINNDLKMSKGKILSQVCHLISEIFTTFLKEHVGVIKDWKKKGEAKIVLKASFQNIKDIIKNVENYNNLIDKNSQLKITRIHDAGRTQVAPGSLTVISIGPCEKEIASKFVADLKMY</sequence>
<organism evidence="6 7">
    <name type="scientific">Pseudoloma neurophilia</name>
    <dbReference type="NCBI Taxonomy" id="146866"/>
    <lineage>
        <taxon>Eukaryota</taxon>
        <taxon>Fungi</taxon>
        <taxon>Fungi incertae sedis</taxon>
        <taxon>Microsporidia</taxon>
        <taxon>Pseudoloma</taxon>
    </lineage>
</organism>
<dbReference type="EMBL" id="LGUB01000024">
    <property type="protein sequence ID" value="KRH94850.1"/>
    <property type="molecule type" value="Genomic_DNA"/>
</dbReference>
<dbReference type="GO" id="GO:0005829">
    <property type="term" value="C:cytosol"/>
    <property type="evidence" value="ECO:0007669"/>
    <property type="project" value="TreeGrafter"/>
</dbReference>
<dbReference type="PANTHER" id="PTHR12649:SF11">
    <property type="entry name" value="PEPTIDYL-TRNA HYDROLASE 2, MITOCHONDRIAL"/>
    <property type="match status" value="1"/>
</dbReference>
<evidence type="ECO:0000256" key="1">
    <source>
        <dbReference type="ARBA" id="ARBA00013260"/>
    </source>
</evidence>
<dbReference type="Pfam" id="PF01981">
    <property type="entry name" value="PTH2"/>
    <property type="match status" value="1"/>
</dbReference>
<comment type="caution">
    <text evidence="6">The sequence shown here is derived from an EMBL/GenBank/DDBJ whole genome shotgun (WGS) entry which is preliminary data.</text>
</comment>
<evidence type="ECO:0000313" key="6">
    <source>
        <dbReference type="EMBL" id="KRH94850.1"/>
    </source>
</evidence>
<dbReference type="InterPro" id="IPR002833">
    <property type="entry name" value="PTH2"/>
</dbReference>
<evidence type="ECO:0000256" key="5">
    <source>
        <dbReference type="SAM" id="SignalP"/>
    </source>
</evidence>
<comment type="catalytic activity">
    <reaction evidence="4">
        <text>an N-acyl-L-alpha-aminoacyl-tRNA + H2O = an N-acyl-L-amino acid + a tRNA + H(+)</text>
        <dbReference type="Rhea" id="RHEA:54448"/>
        <dbReference type="Rhea" id="RHEA-COMP:10123"/>
        <dbReference type="Rhea" id="RHEA-COMP:13883"/>
        <dbReference type="ChEBI" id="CHEBI:15377"/>
        <dbReference type="ChEBI" id="CHEBI:15378"/>
        <dbReference type="ChEBI" id="CHEBI:59874"/>
        <dbReference type="ChEBI" id="CHEBI:78442"/>
        <dbReference type="ChEBI" id="CHEBI:138191"/>
        <dbReference type="EC" id="3.1.1.29"/>
    </reaction>
</comment>
<name>A0A0R0LZV7_9MICR</name>
<evidence type="ECO:0000313" key="7">
    <source>
        <dbReference type="Proteomes" id="UP000051530"/>
    </source>
</evidence>
<dbReference type="InterPro" id="IPR023476">
    <property type="entry name" value="Pep_tRNA_hydro_II_dom_sf"/>
</dbReference>
<evidence type="ECO:0000256" key="4">
    <source>
        <dbReference type="ARBA" id="ARBA00048707"/>
    </source>
</evidence>
<dbReference type="OrthoDB" id="1733656at2759"/>
<dbReference type="NCBIfam" id="TIGR00283">
    <property type="entry name" value="arch_pth2"/>
    <property type="match status" value="1"/>
</dbReference>
<dbReference type="SUPFAM" id="SSF102462">
    <property type="entry name" value="Peptidyl-tRNA hydrolase II"/>
    <property type="match status" value="1"/>
</dbReference>
<gene>
    <name evidence="6" type="ORF">M153_12800014488</name>
</gene>
<proteinExistence type="inferred from homology"/>
<dbReference type="EC" id="3.1.1.29" evidence="1"/>
<comment type="similarity">
    <text evidence="3">Belongs to the PTH2 family.</text>
</comment>
<dbReference type="Proteomes" id="UP000051530">
    <property type="component" value="Unassembled WGS sequence"/>
</dbReference>
<dbReference type="GO" id="GO:0004045">
    <property type="term" value="F:peptidyl-tRNA hydrolase activity"/>
    <property type="evidence" value="ECO:0007669"/>
    <property type="project" value="UniProtKB-EC"/>
</dbReference>
<feature type="signal peptide" evidence="5">
    <location>
        <begin position="1"/>
        <end position="21"/>
    </location>
</feature>
<dbReference type="CDD" id="cd02407">
    <property type="entry name" value="PTH2_family"/>
    <property type="match status" value="1"/>
</dbReference>
<keyword evidence="5" id="KW-0732">Signal</keyword>
<dbReference type="Gene3D" id="3.40.1490.10">
    <property type="entry name" value="Bit1"/>
    <property type="match status" value="1"/>
</dbReference>
<feature type="chain" id="PRO_5006399044" description="peptidyl-tRNA hydrolase" evidence="5">
    <location>
        <begin position="22"/>
        <end position="160"/>
    </location>
</feature>
<keyword evidence="7" id="KW-1185">Reference proteome</keyword>
<protein>
    <recommendedName>
        <fullName evidence="1">peptidyl-tRNA hydrolase</fullName>
        <ecNumber evidence="1">3.1.1.29</ecNumber>
    </recommendedName>
</protein>
<reference evidence="6 7" key="1">
    <citation type="submission" date="2015-07" db="EMBL/GenBank/DDBJ databases">
        <title>The genome of Pseudoloma neurophilia, a relevant intracellular parasite of the zebrafish.</title>
        <authorList>
            <person name="Ndikumana S."/>
            <person name="Pelin A."/>
            <person name="Sanders J."/>
            <person name="Corradi N."/>
        </authorList>
    </citation>
    <scope>NUCLEOTIDE SEQUENCE [LARGE SCALE GENOMIC DNA]</scope>
    <source>
        <strain evidence="6 7">MK1</strain>
    </source>
</reference>
<keyword evidence="2 6" id="KW-0378">Hydrolase</keyword>
<accession>A0A0R0LZV7</accession>
<evidence type="ECO:0000256" key="3">
    <source>
        <dbReference type="ARBA" id="ARBA00038050"/>
    </source>
</evidence>
<dbReference type="AlphaFoldDB" id="A0A0R0LZV7"/>
<evidence type="ECO:0000256" key="2">
    <source>
        <dbReference type="ARBA" id="ARBA00022801"/>
    </source>
</evidence>
<dbReference type="VEuPathDB" id="MicrosporidiaDB:M153_12800014488"/>